<feature type="transmembrane region" description="Helical" evidence="2">
    <location>
        <begin position="45"/>
        <end position="73"/>
    </location>
</feature>
<evidence type="ECO:0000256" key="1">
    <source>
        <dbReference type="ARBA" id="ARBA00008685"/>
    </source>
</evidence>
<proteinExistence type="inferred from homology"/>
<dbReference type="GO" id="GO:0015276">
    <property type="term" value="F:ligand-gated monoatomic ion channel activity"/>
    <property type="evidence" value="ECO:0007669"/>
    <property type="project" value="InterPro"/>
</dbReference>
<comment type="caution">
    <text evidence="5">The sequence shown here is derived from an EMBL/GenBank/DDBJ whole genome shotgun (WGS) entry which is preliminary data.</text>
</comment>
<feature type="chain" id="PRO_5043618620" description="Ionotropic glutamate receptor C-terminal domain-containing protein" evidence="3">
    <location>
        <begin position="24"/>
        <end position="212"/>
    </location>
</feature>
<dbReference type="AlphaFoldDB" id="A0AAV4NSP0"/>
<name>A0AAV4NSP0_CAEEX</name>
<comment type="similarity">
    <text evidence="1">Belongs to the glutamate-gated ion channel (TC 1.A.10.1) family.</text>
</comment>
<gene>
    <name evidence="5" type="primary">AVEN_9847_1</name>
    <name evidence="5" type="ORF">CEXT_254601</name>
</gene>
<evidence type="ECO:0000313" key="6">
    <source>
        <dbReference type="Proteomes" id="UP001054945"/>
    </source>
</evidence>
<dbReference type="EMBL" id="BPLR01003633">
    <property type="protein sequence ID" value="GIX86946.1"/>
    <property type="molecule type" value="Genomic_DNA"/>
</dbReference>
<evidence type="ECO:0000313" key="5">
    <source>
        <dbReference type="EMBL" id="GIX86946.1"/>
    </source>
</evidence>
<dbReference type="Proteomes" id="UP001054945">
    <property type="component" value="Unassembled WGS sequence"/>
</dbReference>
<keyword evidence="6" id="KW-1185">Reference proteome</keyword>
<protein>
    <recommendedName>
        <fullName evidence="4">Ionotropic glutamate receptor C-terminal domain-containing protein</fullName>
    </recommendedName>
</protein>
<keyword evidence="2" id="KW-1133">Transmembrane helix</keyword>
<keyword evidence="3" id="KW-0732">Signal</keyword>
<organism evidence="5 6">
    <name type="scientific">Caerostris extrusa</name>
    <name type="common">Bark spider</name>
    <name type="synonym">Caerostris bankana</name>
    <dbReference type="NCBI Taxonomy" id="172846"/>
    <lineage>
        <taxon>Eukaryota</taxon>
        <taxon>Metazoa</taxon>
        <taxon>Ecdysozoa</taxon>
        <taxon>Arthropoda</taxon>
        <taxon>Chelicerata</taxon>
        <taxon>Arachnida</taxon>
        <taxon>Araneae</taxon>
        <taxon>Araneomorphae</taxon>
        <taxon>Entelegynae</taxon>
        <taxon>Araneoidea</taxon>
        <taxon>Araneidae</taxon>
        <taxon>Caerostris</taxon>
    </lineage>
</organism>
<reference evidence="5 6" key="1">
    <citation type="submission" date="2021-06" db="EMBL/GenBank/DDBJ databases">
        <title>Caerostris extrusa draft genome.</title>
        <authorList>
            <person name="Kono N."/>
            <person name="Arakawa K."/>
        </authorList>
    </citation>
    <scope>NUCLEOTIDE SEQUENCE [LARGE SCALE GENOMIC DNA]</scope>
</reference>
<evidence type="ECO:0000259" key="4">
    <source>
        <dbReference type="Pfam" id="PF00060"/>
    </source>
</evidence>
<dbReference type="Pfam" id="PF00060">
    <property type="entry name" value="Lig_chan"/>
    <property type="match status" value="1"/>
</dbReference>
<keyword evidence="2" id="KW-0472">Membrane</keyword>
<sequence>MLICLILMPLLFLLLLSMKHSYSHVQLILLGALLRQPMRASNTSTIYRILTSSWLIFALIASFSYSAVFLSLLTVPPEIPVVRNFKELSEAVLKENYKCFVPRGSTVLDILAKHEKEYLRILGQVAIERGWYLSGHPLTQSPQIGARSAIVTTRTLLQIVAGSEEWKNNFCLKTLSQNLNFAIPMRKGFLPQSKTEYISFSFEQRRFVQTDC</sequence>
<dbReference type="Gene3D" id="1.10.287.70">
    <property type="match status" value="1"/>
</dbReference>
<feature type="domain" description="Ionotropic glutamate receptor C-terminal" evidence="4">
    <location>
        <begin position="19"/>
        <end position="92"/>
    </location>
</feature>
<evidence type="ECO:0000256" key="3">
    <source>
        <dbReference type="SAM" id="SignalP"/>
    </source>
</evidence>
<dbReference type="InterPro" id="IPR001320">
    <property type="entry name" value="Iontro_rcpt_C"/>
</dbReference>
<keyword evidence="2" id="KW-0812">Transmembrane</keyword>
<evidence type="ECO:0000256" key="2">
    <source>
        <dbReference type="SAM" id="Phobius"/>
    </source>
</evidence>
<dbReference type="GO" id="GO:0016020">
    <property type="term" value="C:membrane"/>
    <property type="evidence" value="ECO:0007669"/>
    <property type="project" value="InterPro"/>
</dbReference>
<feature type="signal peptide" evidence="3">
    <location>
        <begin position="1"/>
        <end position="23"/>
    </location>
</feature>
<accession>A0AAV4NSP0</accession>